<reference evidence="1 2" key="1">
    <citation type="submission" date="2017-05" db="EMBL/GenBank/DDBJ databases">
        <authorList>
            <person name="Song R."/>
            <person name="Chenine A.L."/>
            <person name="Ruprecht R.M."/>
        </authorList>
    </citation>
    <scope>NUCLEOTIDE SEQUENCE [LARGE SCALE GENOMIC DNA]</scope>
    <source>
        <strain evidence="1 2">CECT 8663</strain>
    </source>
</reference>
<dbReference type="CDD" id="cd19958">
    <property type="entry name" value="pyocin_knob"/>
    <property type="match status" value="1"/>
</dbReference>
<organism evidence="1 2">
    <name type="scientific">Pelagimonas varians</name>
    <dbReference type="NCBI Taxonomy" id="696760"/>
    <lineage>
        <taxon>Bacteria</taxon>
        <taxon>Pseudomonadati</taxon>
        <taxon>Pseudomonadota</taxon>
        <taxon>Alphaproteobacteria</taxon>
        <taxon>Rhodobacterales</taxon>
        <taxon>Roseobacteraceae</taxon>
        <taxon>Pelagimonas</taxon>
    </lineage>
</organism>
<sequence length="414" mass="42286">MAWYKTGSVSVSNGSATVTGTGTAFVQNVKVGQEFRLEGGSVGYEITGVVGDTALTISPAYLGSSQSGQSYAVAPLVGFYQRAYDALEGAISQWSSMLDGPLAGRFGNGSAGQPAVSFEGETTLGWFRKAAGQLGAAVGGVQRVLLSSAALKIDVPITGSAVQSNATDTTAGCVLTTGAFGLGADAGILIGNLDTLYTSGFYYGFSASHASATPGDNPFPEYGGAFALICTNSPLGTVDGYVTQTAYNFGTNAKVKVRTISTAATGWSEWRELYNAETVLGTVSQDGGVPTGAVIERGSNANGEYVRFADGTQICTIAGLDFGSIKTNGSGTYAYPYTSDLVSVTWPAAFVGVPAASVNFTPDSVVGIAGRSITASPYQAPTATGWGSLRASKTNGDTTDFDVTGSVIATGRWF</sequence>
<dbReference type="AlphaFoldDB" id="A0A238K1D3"/>
<dbReference type="EMBL" id="FXYH01000002">
    <property type="protein sequence ID" value="SMX35766.1"/>
    <property type="molecule type" value="Genomic_DNA"/>
</dbReference>
<dbReference type="Proteomes" id="UP000220836">
    <property type="component" value="Unassembled WGS sequence"/>
</dbReference>
<evidence type="ECO:0000313" key="1">
    <source>
        <dbReference type="EMBL" id="SMX35766.1"/>
    </source>
</evidence>
<keyword evidence="2" id="KW-1185">Reference proteome</keyword>
<gene>
    <name evidence="1" type="ORF">PEV8663_00586</name>
</gene>
<protein>
    <submittedName>
        <fullName evidence="1">Uncharacterized protein</fullName>
    </submittedName>
</protein>
<proteinExistence type="predicted"/>
<dbReference type="RefSeq" id="WP_097803138.1">
    <property type="nucleotide sequence ID" value="NZ_FXYH01000002.1"/>
</dbReference>
<name>A0A238K1D3_9RHOB</name>
<evidence type="ECO:0000313" key="2">
    <source>
        <dbReference type="Proteomes" id="UP000220836"/>
    </source>
</evidence>
<accession>A0A238K1D3</accession>